<name>A0A1H1R1N6_9CELL</name>
<keyword evidence="2 5" id="KW-0812">Transmembrane</keyword>
<dbReference type="PANTHER" id="PTHR10361:SF28">
    <property type="entry name" value="P3 PROTEIN-RELATED"/>
    <property type="match status" value="1"/>
</dbReference>
<dbReference type="STRING" id="545619.SAMN04489860_1234"/>
<organism evidence="6 7">
    <name type="scientific">Paraoerskovia marina</name>
    <dbReference type="NCBI Taxonomy" id="545619"/>
    <lineage>
        <taxon>Bacteria</taxon>
        <taxon>Bacillati</taxon>
        <taxon>Actinomycetota</taxon>
        <taxon>Actinomycetes</taxon>
        <taxon>Micrococcales</taxon>
        <taxon>Cellulomonadaceae</taxon>
        <taxon>Paraoerskovia</taxon>
    </lineage>
</organism>
<feature type="transmembrane region" description="Helical" evidence="5">
    <location>
        <begin position="41"/>
        <end position="61"/>
    </location>
</feature>
<feature type="transmembrane region" description="Helical" evidence="5">
    <location>
        <begin position="67"/>
        <end position="90"/>
    </location>
</feature>
<dbReference type="GO" id="GO:0016020">
    <property type="term" value="C:membrane"/>
    <property type="evidence" value="ECO:0007669"/>
    <property type="project" value="UniProtKB-SubCell"/>
</dbReference>
<keyword evidence="7" id="KW-1185">Reference proteome</keyword>
<dbReference type="Pfam" id="PF01758">
    <property type="entry name" value="SBF"/>
    <property type="match status" value="1"/>
</dbReference>
<feature type="transmembrane region" description="Helical" evidence="5">
    <location>
        <begin position="258"/>
        <end position="280"/>
    </location>
</feature>
<keyword evidence="4 5" id="KW-0472">Membrane</keyword>
<evidence type="ECO:0000313" key="6">
    <source>
        <dbReference type="EMBL" id="SDS29550.1"/>
    </source>
</evidence>
<evidence type="ECO:0000256" key="3">
    <source>
        <dbReference type="ARBA" id="ARBA00022989"/>
    </source>
</evidence>
<protein>
    <submittedName>
        <fullName evidence="6">Bile acid:Na+ symporter, BASS family</fullName>
    </submittedName>
</protein>
<dbReference type="InterPro" id="IPR004710">
    <property type="entry name" value="Bilac:Na_transpt"/>
</dbReference>
<feature type="transmembrane region" description="Helical" evidence="5">
    <location>
        <begin position="168"/>
        <end position="192"/>
    </location>
</feature>
<dbReference type="Gene3D" id="1.20.1530.20">
    <property type="match status" value="1"/>
</dbReference>
<dbReference type="RefSeq" id="WP_083371957.1">
    <property type="nucleotide sequence ID" value="NZ_LT629776.1"/>
</dbReference>
<feature type="transmembrane region" description="Helical" evidence="5">
    <location>
        <begin position="6"/>
        <end position="29"/>
    </location>
</feature>
<comment type="subcellular location">
    <subcellularLocation>
        <location evidence="1">Membrane</location>
        <topology evidence="1">Multi-pass membrane protein</topology>
    </subcellularLocation>
</comment>
<feature type="transmembrane region" description="Helical" evidence="5">
    <location>
        <begin position="102"/>
        <end position="123"/>
    </location>
</feature>
<gene>
    <name evidence="6" type="ORF">SAMN04489860_1234</name>
</gene>
<dbReference type="OrthoDB" id="9806785at2"/>
<dbReference type="PANTHER" id="PTHR10361">
    <property type="entry name" value="SODIUM-BILE ACID COTRANSPORTER"/>
    <property type="match status" value="1"/>
</dbReference>
<dbReference type="InterPro" id="IPR038770">
    <property type="entry name" value="Na+/solute_symporter_sf"/>
</dbReference>
<feature type="transmembrane region" description="Helical" evidence="5">
    <location>
        <begin position="135"/>
        <end position="156"/>
    </location>
</feature>
<feature type="transmembrane region" description="Helical" evidence="5">
    <location>
        <begin position="198"/>
        <end position="221"/>
    </location>
</feature>
<keyword evidence="3 5" id="KW-1133">Transmembrane helix</keyword>
<proteinExistence type="predicted"/>
<dbReference type="InterPro" id="IPR002657">
    <property type="entry name" value="BilAc:Na_symport/Acr3"/>
</dbReference>
<reference evidence="6 7" key="1">
    <citation type="submission" date="2016-10" db="EMBL/GenBank/DDBJ databases">
        <authorList>
            <person name="de Groot N.N."/>
        </authorList>
    </citation>
    <scope>NUCLEOTIDE SEQUENCE [LARGE SCALE GENOMIC DNA]</scope>
    <source>
        <strain evidence="6 7">DSM 22126</strain>
    </source>
</reference>
<dbReference type="EMBL" id="LT629776">
    <property type="protein sequence ID" value="SDS29550.1"/>
    <property type="molecule type" value="Genomic_DNA"/>
</dbReference>
<sequence>MDVIAGLFNIVLTIFIVTTMLTAGFNTTFEQLRAALSKTSLVVLVLLVAFVLRPLVGWGVAEVFALAVPAYVAMVLLWSCPGAPFGAKLVMTAKADVQTGAVFQVMMAAIGSLTFAPTANLIIGAADLGDDVSLPVGQLILTVALLQLLPFVIGVLTRHWTPDQAAEFGAFTGKVSSQTFLVVLAGALLGSWDAVVDLFGTGVVLAAIVASVVMIALGWFLSSGSRETRWSTALIEPCSNSGPAFAAVAIAFDNDPEILGAITAILLFQIVVGLPVSSFVGRKEARLAQSAA</sequence>
<dbReference type="Proteomes" id="UP000185663">
    <property type="component" value="Chromosome I"/>
</dbReference>
<evidence type="ECO:0000256" key="1">
    <source>
        <dbReference type="ARBA" id="ARBA00004141"/>
    </source>
</evidence>
<evidence type="ECO:0000256" key="2">
    <source>
        <dbReference type="ARBA" id="ARBA00022692"/>
    </source>
</evidence>
<accession>A0A1H1R1N6</accession>
<feature type="transmembrane region" description="Helical" evidence="5">
    <location>
        <begin position="233"/>
        <end position="252"/>
    </location>
</feature>
<evidence type="ECO:0000256" key="5">
    <source>
        <dbReference type="SAM" id="Phobius"/>
    </source>
</evidence>
<evidence type="ECO:0000313" key="7">
    <source>
        <dbReference type="Proteomes" id="UP000185663"/>
    </source>
</evidence>
<evidence type="ECO:0000256" key="4">
    <source>
        <dbReference type="ARBA" id="ARBA00023136"/>
    </source>
</evidence>
<dbReference type="eggNOG" id="COG0385">
    <property type="taxonomic scope" value="Bacteria"/>
</dbReference>
<dbReference type="AlphaFoldDB" id="A0A1H1R1N6"/>